<protein>
    <submittedName>
        <fullName evidence="2">Uncharacterized protein</fullName>
    </submittedName>
</protein>
<dbReference type="EMBL" id="CP021109">
    <property type="protein sequence ID" value="ARP84957.1"/>
    <property type="molecule type" value="Genomic_DNA"/>
</dbReference>
<dbReference type="RefSeq" id="WP_086071234.1">
    <property type="nucleotide sequence ID" value="NZ_CP021109.1"/>
</dbReference>
<evidence type="ECO:0000256" key="1">
    <source>
        <dbReference type="SAM" id="MobiDB-lite"/>
    </source>
</evidence>
<feature type="compositionally biased region" description="Low complexity" evidence="1">
    <location>
        <begin position="15"/>
        <end position="32"/>
    </location>
</feature>
<feature type="region of interest" description="Disordered" evidence="1">
    <location>
        <begin position="282"/>
        <end position="315"/>
    </location>
</feature>
<evidence type="ECO:0000313" key="2">
    <source>
        <dbReference type="EMBL" id="ARP84957.1"/>
    </source>
</evidence>
<proteinExistence type="predicted"/>
<evidence type="ECO:0000313" key="3">
    <source>
        <dbReference type="Proteomes" id="UP000194139"/>
    </source>
</evidence>
<feature type="region of interest" description="Disordered" evidence="1">
    <location>
        <begin position="1"/>
        <end position="56"/>
    </location>
</feature>
<dbReference type="AlphaFoldDB" id="A0A1W6YV40"/>
<accession>A0A1W6YV40</accession>
<gene>
    <name evidence="2" type="ORF">CAL13_00995</name>
</gene>
<name>A0A1W6YV40_9BORD</name>
<keyword evidence="3" id="KW-1185">Reference proteome</keyword>
<organism evidence="2 3">
    <name type="scientific">Bordetella genomosp. 9</name>
    <dbReference type="NCBI Taxonomy" id="1416803"/>
    <lineage>
        <taxon>Bacteria</taxon>
        <taxon>Pseudomonadati</taxon>
        <taxon>Pseudomonadota</taxon>
        <taxon>Betaproteobacteria</taxon>
        <taxon>Burkholderiales</taxon>
        <taxon>Alcaligenaceae</taxon>
        <taxon>Bordetella</taxon>
    </lineage>
</organism>
<reference evidence="2 3" key="1">
    <citation type="submission" date="2017-05" db="EMBL/GenBank/DDBJ databases">
        <title>Complete and WGS of Bordetella genogroups.</title>
        <authorList>
            <person name="Spilker T."/>
            <person name="LiPuma J."/>
        </authorList>
    </citation>
    <scope>NUCLEOTIDE SEQUENCE [LARGE SCALE GENOMIC DNA]</scope>
    <source>
        <strain evidence="2 3">AU17164</strain>
    </source>
</reference>
<dbReference type="Proteomes" id="UP000194139">
    <property type="component" value="Chromosome"/>
</dbReference>
<sequence length="993" mass="105355">MQVSGHGNTPPGSPPAAARTPGGAGAPLLGASVNSPPRAALARRDELPSRNTRPRLLRFFSGGPRRAAARALRAQEKLQASLERFVDRQSMRRIDDLTPKEGARLLKAVCGDIRQFETRARASMAAGGAASPAGDACGGAPLPTLDAVLAQCLGRLDASQLHLLYDDLASQPDISRDLIRRQEKALRPVAADFLDTMEQALVRELATRGGRALLDTLLEAAAGAKADPHTLDEALDQLYGIGLSLTSPCRTPAHVLSLMLDSLTDDELGVLAAQAWPDASIGDAHRPPGLLKGAPPGERCEDDASSSAASGNSRLDEAGREIWRQALRAQLREREDRIAVQTVRGAGRNGGVGGGGGRAITLGRMMQDIRDIYAGIDARVHALAGRLPTVTELHMRLRYEVLAIMLHHLPLPQRRTSLLALPVSELSSLRTHLDVAPDMSPLRPTVGAALEAVCDEMLHAVHQRTEDALAAVYEAIAREDRPAAAFRLVALAEAVQALNESHAAMGTRAPATLSYSVGRAVELMRTLVCPSAGQTPLRALSDRELGYLRAAIAPLRPFGLIIDKAALKAEIAARATPPKGLGAAMDALLVDMMREDVTPQRVLARLRDIADMLARLGDRRVQCGDEMNADEVADLTYGLVTEALERLDRRDAGARVRVLCGLAGEPPVDDALQDAWAALQQYAGEQRRDGMARLVRPMVILGFAMRIAAFLRHACSSNGLGVARTGTAPTRTDARLPAAIAGEFGVAWDPAAQAAHPCLQAEHHAEFARRLAGPPDAEALRMLPVMLPLPDGEPSWFYVSAAFARDVVHGPGTSIAVDGVDARGRRVRYRGFDASLQGEARRDAVGGALHALRSLARDAAPALTALLNGGALHAFRQALEAEPGGPPLRRPDGTRALLGPGAMGAAHFLVQRLPEGSYRIETTLVYRDCAGKPAPAAAQPQDRTQALPSPAWVKATYALAATAAGVPDGLAAQVDIRYRFDEGPSPGTPPDGA</sequence>